<protein>
    <submittedName>
        <fullName evidence="2">Phage integrase</fullName>
    </submittedName>
</protein>
<proteinExistence type="predicted"/>
<dbReference type="Gene3D" id="1.10.443.10">
    <property type="entry name" value="Intergrase catalytic core"/>
    <property type="match status" value="1"/>
</dbReference>
<reference evidence="2" key="1">
    <citation type="submission" date="2013-08" db="EMBL/GenBank/DDBJ databases">
        <authorList>
            <person name="Mendez C."/>
            <person name="Richter M."/>
            <person name="Ferrer M."/>
            <person name="Sanchez J."/>
        </authorList>
    </citation>
    <scope>NUCLEOTIDE SEQUENCE</scope>
</reference>
<evidence type="ECO:0000256" key="1">
    <source>
        <dbReference type="ARBA" id="ARBA00023172"/>
    </source>
</evidence>
<gene>
    <name evidence="2" type="ORF">B1A_19811</name>
</gene>
<keyword evidence="1" id="KW-0233">DNA recombination</keyword>
<dbReference type="SUPFAM" id="SSF56349">
    <property type="entry name" value="DNA breaking-rejoining enzymes"/>
    <property type="match status" value="1"/>
</dbReference>
<comment type="caution">
    <text evidence="2">The sequence shown here is derived from an EMBL/GenBank/DDBJ whole genome shotgun (WGS) entry which is preliminary data.</text>
</comment>
<organism evidence="2">
    <name type="scientific">mine drainage metagenome</name>
    <dbReference type="NCBI Taxonomy" id="410659"/>
    <lineage>
        <taxon>unclassified sequences</taxon>
        <taxon>metagenomes</taxon>
        <taxon>ecological metagenomes</taxon>
    </lineage>
</organism>
<dbReference type="AlphaFoldDB" id="T0YIB5"/>
<name>T0YIB5_9ZZZZ</name>
<evidence type="ECO:0000313" key="2">
    <source>
        <dbReference type="EMBL" id="EQD31682.1"/>
    </source>
</evidence>
<dbReference type="EMBL" id="AUZX01014622">
    <property type="protein sequence ID" value="EQD31682.1"/>
    <property type="molecule type" value="Genomic_DNA"/>
</dbReference>
<dbReference type="GO" id="GO:0003677">
    <property type="term" value="F:DNA binding"/>
    <property type="evidence" value="ECO:0007669"/>
    <property type="project" value="InterPro"/>
</dbReference>
<dbReference type="InterPro" id="IPR011010">
    <property type="entry name" value="DNA_brk_join_enz"/>
</dbReference>
<accession>T0YIB5</accession>
<reference evidence="2" key="2">
    <citation type="journal article" date="2014" name="ISME J.">
        <title>Microbial stratification in low pH oxic and suboxic macroscopic growths along an acid mine drainage.</title>
        <authorList>
            <person name="Mendez-Garcia C."/>
            <person name="Mesa V."/>
            <person name="Sprenger R.R."/>
            <person name="Richter M."/>
            <person name="Diez M.S."/>
            <person name="Solano J."/>
            <person name="Bargiela R."/>
            <person name="Golyshina O.V."/>
            <person name="Manteca A."/>
            <person name="Ramos J.L."/>
            <person name="Gallego J.R."/>
            <person name="Llorente I."/>
            <person name="Martins Dos Santos V.A."/>
            <person name="Jensen O.N."/>
            <person name="Pelaez A.I."/>
            <person name="Sanchez J."/>
            <person name="Ferrer M."/>
        </authorList>
    </citation>
    <scope>NUCLEOTIDE SEQUENCE</scope>
</reference>
<sequence>MARRGDHRRLFAGPWSERSRRQTLGILAGLFNYLVRAGYLAGSPFALKPRRRDSRGARRITERYLDRALWQDALALVEQWPQTCARERQRYERARWVLRFLYETALRAAEAAQACEADFLHRRGRWWLRVTGKGDVKPRRRRR</sequence>
<dbReference type="InterPro" id="IPR013762">
    <property type="entry name" value="Integrase-like_cat_sf"/>
</dbReference>
<dbReference type="GO" id="GO:0015074">
    <property type="term" value="P:DNA integration"/>
    <property type="evidence" value="ECO:0007669"/>
    <property type="project" value="InterPro"/>
</dbReference>
<dbReference type="GO" id="GO:0006310">
    <property type="term" value="P:DNA recombination"/>
    <property type="evidence" value="ECO:0007669"/>
    <property type="project" value="UniProtKB-KW"/>
</dbReference>